<dbReference type="EMBL" id="BJYU01000017">
    <property type="protein sequence ID" value="GEO13874.1"/>
    <property type="molecule type" value="Genomic_DNA"/>
</dbReference>
<evidence type="ECO:0000313" key="2">
    <source>
        <dbReference type="Proteomes" id="UP000321085"/>
    </source>
</evidence>
<protein>
    <submittedName>
        <fullName evidence="1">Uncharacterized protein</fullName>
    </submittedName>
</protein>
<gene>
    <name evidence="1" type="ORF">MAE02_15700</name>
</gene>
<comment type="caution">
    <text evidence="1">The sequence shown here is derived from an EMBL/GenBank/DDBJ whole genome shotgun (WGS) entry which is preliminary data.</text>
</comment>
<proteinExistence type="predicted"/>
<reference evidence="1 2" key="1">
    <citation type="submission" date="2019-07" db="EMBL/GenBank/DDBJ databases">
        <title>Whole genome shotgun sequence of Microvirga aerophila NBRC 106136.</title>
        <authorList>
            <person name="Hosoyama A."/>
            <person name="Uohara A."/>
            <person name="Ohji S."/>
            <person name="Ichikawa N."/>
        </authorList>
    </citation>
    <scope>NUCLEOTIDE SEQUENCE [LARGE SCALE GENOMIC DNA]</scope>
    <source>
        <strain evidence="1 2">NBRC 106136</strain>
    </source>
</reference>
<organism evidence="1 2">
    <name type="scientific">Microvirga aerophila</name>
    <dbReference type="NCBI Taxonomy" id="670291"/>
    <lineage>
        <taxon>Bacteria</taxon>
        <taxon>Pseudomonadati</taxon>
        <taxon>Pseudomonadota</taxon>
        <taxon>Alphaproteobacteria</taxon>
        <taxon>Hyphomicrobiales</taxon>
        <taxon>Methylobacteriaceae</taxon>
        <taxon>Microvirga</taxon>
    </lineage>
</organism>
<dbReference type="AlphaFoldDB" id="A0A512BPK5"/>
<name>A0A512BPK5_9HYPH</name>
<accession>A0A512BPK5</accession>
<dbReference type="Proteomes" id="UP000321085">
    <property type="component" value="Unassembled WGS sequence"/>
</dbReference>
<sequence>MGDLPGEGRQKALLVHRLVAHMTVEVAIGTFGGAEGPMHINAKARIARRMLDHGRYMAALARNVTLMRVAKSKCFAE</sequence>
<keyword evidence="2" id="KW-1185">Reference proteome</keyword>
<evidence type="ECO:0000313" key="1">
    <source>
        <dbReference type="EMBL" id="GEO13874.1"/>
    </source>
</evidence>